<feature type="domain" description="2EXR" evidence="1">
    <location>
        <begin position="2"/>
        <end position="92"/>
    </location>
</feature>
<evidence type="ECO:0000313" key="4">
    <source>
        <dbReference type="Proteomes" id="UP000011715"/>
    </source>
</evidence>
<evidence type="ECO:0000313" key="3">
    <source>
        <dbReference type="EnsemblFungi" id="MAPG_04555T0"/>
    </source>
</evidence>
<dbReference type="OrthoDB" id="3473305at2759"/>
<name>A0A0C4DX19_MAGP6</name>
<reference evidence="4" key="2">
    <citation type="submission" date="2010-05" db="EMBL/GenBank/DDBJ databases">
        <title>The genome sequence of Magnaporthe poae strain ATCC 64411.</title>
        <authorList>
            <person name="Ma L.-J."/>
            <person name="Dead R."/>
            <person name="Young S."/>
            <person name="Zeng Q."/>
            <person name="Koehrsen M."/>
            <person name="Alvarado L."/>
            <person name="Berlin A."/>
            <person name="Chapman S.B."/>
            <person name="Chen Z."/>
            <person name="Freedman E."/>
            <person name="Gellesch M."/>
            <person name="Goldberg J."/>
            <person name="Griggs A."/>
            <person name="Gujja S."/>
            <person name="Heilman E.R."/>
            <person name="Heiman D."/>
            <person name="Hepburn T."/>
            <person name="Howarth C."/>
            <person name="Jen D."/>
            <person name="Larson L."/>
            <person name="Mehta T."/>
            <person name="Neiman D."/>
            <person name="Pearson M."/>
            <person name="Roberts A."/>
            <person name="Saif S."/>
            <person name="Shea T."/>
            <person name="Shenoy N."/>
            <person name="Sisk P."/>
            <person name="Stolte C."/>
            <person name="Sykes S."/>
            <person name="Walk T."/>
            <person name="White J."/>
            <person name="Yandava C."/>
            <person name="Haas B."/>
            <person name="Nusbaum C."/>
            <person name="Birren B."/>
        </authorList>
    </citation>
    <scope>NUCLEOTIDE SEQUENCE [LARGE SCALE GENOMIC DNA]</scope>
    <source>
        <strain evidence="4">ATCC 64411 / 73-15</strain>
    </source>
</reference>
<gene>
    <name evidence="2" type="ORF">MAPG_04555</name>
</gene>
<reference evidence="2" key="1">
    <citation type="submission" date="2010-05" db="EMBL/GenBank/DDBJ databases">
        <title>The Genome Sequence of Magnaporthe poae strain ATCC 64411.</title>
        <authorList>
            <consortium name="The Broad Institute Genome Sequencing Platform"/>
            <consortium name="Broad Institute Genome Sequencing Center for Infectious Disease"/>
            <person name="Ma L.-J."/>
            <person name="Dead R."/>
            <person name="Young S."/>
            <person name="Zeng Q."/>
            <person name="Koehrsen M."/>
            <person name="Alvarado L."/>
            <person name="Berlin A."/>
            <person name="Chapman S.B."/>
            <person name="Chen Z."/>
            <person name="Freedman E."/>
            <person name="Gellesch M."/>
            <person name="Goldberg J."/>
            <person name="Griggs A."/>
            <person name="Gujja S."/>
            <person name="Heilman E.R."/>
            <person name="Heiman D."/>
            <person name="Hepburn T."/>
            <person name="Howarth C."/>
            <person name="Jen D."/>
            <person name="Larson L."/>
            <person name="Mehta T."/>
            <person name="Neiman D."/>
            <person name="Pearson M."/>
            <person name="Roberts A."/>
            <person name="Saif S."/>
            <person name="Shea T."/>
            <person name="Shenoy N."/>
            <person name="Sisk P."/>
            <person name="Stolte C."/>
            <person name="Sykes S."/>
            <person name="Walk T."/>
            <person name="White J."/>
            <person name="Yandava C."/>
            <person name="Haas B."/>
            <person name="Nusbaum C."/>
            <person name="Birren B."/>
        </authorList>
    </citation>
    <scope>NUCLEOTIDE SEQUENCE</scope>
    <source>
        <strain evidence="2">ATCC 64411</strain>
    </source>
</reference>
<evidence type="ECO:0000259" key="1">
    <source>
        <dbReference type="Pfam" id="PF20150"/>
    </source>
</evidence>
<dbReference type="Pfam" id="PF20150">
    <property type="entry name" value="2EXR"/>
    <property type="match status" value="1"/>
</dbReference>
<reference evidence="3" key="4">
    <citation type="journal article" date="2015" name="G3 (Bethesda)">
        <title>Genome sequences of three phytopathogenic species of the Magnaporthaceae family of fungi.</title>
        <authorList>
            <person name="Okagaki L.H."/>
            <person name="Nunes C.C."/>
            <person name="Sailsbery J."/>
            <person name="Clay B."/>
            <person name="Brown D."/>
            <person name="John T."/>
            <person name="Oh Y."/>
            <person name="Young N."/>
            <person name="Fitzgerald M."/>
            <person name="Haas B.J."/>
            <person name="Zeng Q."/>
            <person name="Young S."/>
            <person name="Adiconis X."/>
            <person name="Fan L."/>
            <person name="Levin J.Z."/>
            <person name="Mitchell T.K."/>
            <person name="Okubara P.A."/>
            <person name="Farman M.L."/>
            <person name="Kohn L.M."/>
            <person name="Birren B."/>
            <person name="Ma L.-J."/>
            <person name="Dean R.A."/>
        </authorList>
    </citation>
    <scope>NUCLEOTIDE SEQUENCE</scope>
    <source>
        <strain evidence="3">ATCC 64411 / 73-15</strain>
    </source>
</reference>
<dbReference type="InterPro" id="IPR045518">
    <property type="entry name" value="2EXR"/>
</dbReference>
<proteinExistence type="predicted"/>
<dbReference type="VEuPathDB" id="FungiDB:MAPG_04555"/>
<reference evidence="2" key="3">
    <citation type="submission" date="2011-03" db="EMBL/GenBank/DDBJ databases">
        <title>Annotation of Magnaporthe poae ATCC 64411.</title>
        <authorList>
            <person name="Ma L.-J."/>
            <person name="Dead R."/>
            <person name="Young S.K."/>
            <person name="Zeng Q."/>
            <person name="Gargeya S."/>
            <person name="Fitzgerald M."/>
            <person name="Haas B."/>
            <person name="Abouelleil A."/>
            <person name="Alvarado L."/>
            <person name="Arachchi H.M."/>
            <person name="Berlin A."/>
            <person name="Brown A."/>
            <person name="Chapman S.B."/>
            <person name="Chen Z."/>
            <person name="Dunbar C."/>
            <person name="Freedman E."/>
            <person name="Gearin G."/>
            <person name="Gellesch M."/>
            <person name="Goldberg J."/>
            <person name="Griggs A."/>
            <person name="Gujja S."/>
            <person name="Heiman D."/>
            <person name="Howarth C."/>
            <person name="Larson L."/>
            <person name="Lui A."/>
            <person name="MacDonald P.J.P."/>
            <person name="Mehta T."/>
            <person name="Montmayeur A."/>
            <person name="Murphy C."/>
            <person name="Neiman D."/>
            <person name="Pearson M."/>
            <person name="Priest M."/>
            <person name="Roberts A."/>
            <person name="Saif S."/>
            <person name="Shea T."/>
            <person name="Shenoy N."/>
            <person name="Sisk P."/>
            <person name="Stolte C."/>
            <person name="Sykes S."/>
            <person name="Yandava C."/>
            <person name="Wortman J."/>
            <person name="Nusbaum C."/>
            <person name="Birren B."/>
        </authorList>
    </citation>
    <scope>NUCLEOTIDE SEQUENCE</scope>
    <source>
        <strain evidence="2">ATCC 64411</strain>
    </source>
</reference>
<dbReference type="Proteomes" id="UP000011715">
    <property type="component" value="Unassembled WGS sequence"/>
</dbReference>
<sequence>MPFNRLPIELRDQVWEMTLQDLDYTPGVYLFDHAYHVSPLGILSANPYSDRAGTIAAWSRHIPNTRNPKVPQGMPVALHVCAESRAVAKRILQFAEVGLYRGPVYRTVAVPARDYKPELDCMFVSPYDNIRFATMAVKGDLSEYLGYGQRGGGGSPNGRSGCVVVSSDQSWDWCVSRPGPSSHCRSWLTTSSLLGRSEFGMVDILDVLRIDTRALRHVPRRVWDKSLTRAIVTGRFEVGDME</sequence>
<keyword evidence="4" id="KW-1185">Reference proteome</keyword>
<reference evidence="3" key="5">
    <citation type="submission" date="2015-06" db="UniProtKB">
        <authorList>
            <consortium name="EnsemblFungi"/>
        </authorList>
    </citation>
    <scope>IDENTIFICATION</scope>
    <source>
        <strain evidence="3">ATCC 64411</strain>
    </source>
</reference>
<protein>
    <recommendedName>
        <fullName evidence="1">2EXR domain-containing protein</fullName>
    </recommendedName>
</protein>
<dbReference type="EMBL" id="GL876968">
    <property type="protein sequence ID" value="KLU85532.1"/>
    <property type="molecule type" value="Genomic_DNA"/>
</dbReference>
<dbReference type="EnsemblFungi" id="MAPG_04555T0">
    <property type="protein sequence ID" value="MAPG_04555T0"/>
    <property type="gene ID" value="MAPG_04555"/>
</dbReference>
<dbReference type="AlphaFoldDB" id="A0A0C4DX19"/>
<accession>A0A0C4DX19</accession>
<organism evidence="3 4">
    <name type="scientific">Magnaporthiopsis poae (strain ATCC 64411 / 73-15)</name>
    <name type="common">Kentucky bluegrass fungus</name>
    <name type="synonym">Magnaporthe poae</name>
    <dbReference type="NCBI Taxonomy" id="644358"/>
    <lineage>
        <taxon>Eukaryota</taxon>
        <taxon>Fungi</taxon>
        <taxon>Dikarya</taxon>
        <taxon>Ascomycota</taxon>
        <taxon>Pezizomycotina</taxon>
        <taxon>Sordariomycetes</taxon>
        <taxon>Sordariomycetidae</taxon>
        <taxon>Magnaporthales</taxon>
        <taxon>Magnaporthaceae</taxon>
        <taxon>Magnaporthiopsis</taxon>
    </lineage>
</organism>
<dbReference type="EMBL" id="ADBL01001069">
    <property type="status" value="NOT_ANNOTATED_CDS"/>
    <property type="molecule type" value="Genomic_DNA"/>
</dbReference>
<evidence type="ECO:0000313" key="2">
    <source>
        <dbReference type="EMBL" id="KLU85532.1"/>
    </source>
</evidence>